<dbReference type="InterPro" id="IPR003439">
    <property type="entry name" value="ABC_transporter-like_ATP-bd"/>
</dbReference>
<feature type="domain" description="ABC transporter" evidence="10">
    <location>
        <begin position="136"/>
        <end position="391"/>
    </location>
</feature>
<keyword evidence="3 9" id="KW-0812">Transmembrane</keyword>
<dbReference type="PROSITE" id="PS50893">
    <property type="entry name" value="ABC_TRANSPORTER_2"/>
    <property type="match status" value="2"/>
</dbReference>
<feature type="transmembrane region" description="Helical" evidence="9">
    <location>
        <begin position="501"/>
        <end position="524"/>
    </location>
</feature>
<feature type="transmembrane region" description="Helical" evidence="9">
    <location>
        <begin position="614"/>
        <end position="631"/>
    </location>
</feature>
<feature type="region of interest" description="Disordered" evidence="8">
    <location>
        <begin position="797"/>
        <end position="831"/>
    </location>
</feature>
<accession>A0A0D7BCA8</accession>
<dbReference type="SMART" id="SM00382">
    <property type="entry name" value="AAA"/>
    <property type="match status" value="2"/>
</dbReference>
<feature type="transmembrane region" description="Helical" evidence="9">
    <location>
        <begin position="643"/>
        <end position="663"/>
    </location>
</feature>
<gene>
    <name evidence="11" type="ORF">CYLTODRAFT_490278</name>
</gene>
<dbReference type="GO" id="GO:0016020">
    <property type="term" value="C:membrane"/>
    <property type="evidence" value="ECO:0007669"/>
    <property type="project" value="UniProtKB-SubCell"/>
</dbReference>
<evidence type="ECO:0000313" key="11">
    <source>
        <dbReference type="EMBL" id="KIY67875.1"/>
    </source>
</evidence>
<dbReference type="OrthoDB" id="245989at2759"/>
<dbReference type="GO" id="GO:0140359">
    <property type="term" value="F:ABC-type transporter activity"/>
    <property type="evidence" value="ECO:0007669"/>
    <property type="project" value="InterPro"/>
</dbReference>
<feature type="transmembrane region" description="Helical" evidence="9">
    <location>
        <begin position="749"/>
        <end position="768"/>
    </location>
</feature>
<dbReference type="InterPro" id="IPR034001">
    <property type="entry name" value="ABCG_PDR_1"/>
</dbReference>
<evidence type="ECO:0000313" key="12">
    <source>
        <dbReference type="Proteomes" id="UP000054007"/>
    </source>
</evidence>
<evidence type="ECO:0000256" key="4">
    <source>
        <dbReference type="ARBA" id="ARBA00022741"/>
    </source>
</evidence>
<sequence length="1456" mass="161450">MSFSDLDDMDNIPLDVIHEEDSFKHGRRGSRNSRRRSTAVSFDYFDPVGTQNLSDRLRRASRLSFPGPSPSDSQATLHYPDDDDDGFDLEKSISDILRQGGIAKVKSRQLGVCFERLRVIGLGSESSYQETVGSLLNPMEIPGRINSMLHPSLKEIISGFEGVVRPGDMVLVLGNPGSGCSTFLKTLTNQIGEYHLVEGERHYDSLSPEELQKHSRGDVQYCPEDDIHFPTLTVGQTLEFAAKTRAPHKRPASWASKEEYIQTIVDILLTVFGLNHTRNTFVGDAAVRGVSGGEKKRVSIAEALATRSRIAAWDNSTRGLDSSTALEFARALRIATDMSHMATIVSIYQASESVYQLFDKVCVIYEGRMAYFGPADQAKQYFINMGYLPANRQTTPDFLGSVTDPATRIVDENTVKPRPRSAAEFAEYFLKSPMGQQNRDDIELYKSVYVGSSGVLDEYRASVEEEHSKHTRRQSPYIISIPMQLRAVILRRYQMLMGAKAVVIVNTVVFLFNAIMVGTTFLRLDNNTGAFYSRGGAIWFAMIFGNVAAIAEIPTLFDQRPIISRHKNAAMYHPMIESIALTVLDTPIAIIVNTSFGLTLYFLVGLREDASKFFIFWLIALMCTLTMKALYRAISASTKSASSATAISGCLVILSNLYTGYTIPTFSMKKALKWIAHLNPLRFGFEAALVNELSGVHAACSVLIPSGPGYEGVSPLNQVCAITGSSAGERTVLGDAYLKASFAMDYSHLWRNFGFLCTFLAAFLVWQFTASEFNTSLSTDVSSTLFLRGSKKPEKRTVDEEFGLAAQSQTPKHDLSRGSPNSGDNRPPKNDTMFSWHNLEYTVSVGSEKRVLLDKVTGYVAPGKMTALMGTSGAGKTTLLNVLAERTTSGVVTGQRLVNGKPMPADFQSQTGYCQQMDTHLPTDTVREALLNSAKLRQPTSVPQSEKEAYVDECLRLCGLEEHADAIVGSLSVEHRKRTTIAVELAAKPKLLLFLDEPTSGLDSKSAWAIVKFLKDLADGGQSILCTIHQPSAELFQAFDRLLLLKRGGKTVYFGDLGDNSTTLIRYFEMNGARTCGPAENPAEYMLEAIGAGATATSETDWNAIWNGSIEREKLENEIQSIHAGKSGGDRAMTGTASEFPTPWKNQFSVLMGRELLYRWRNTTYTMAKLALQAATGMIIGFTFFHSTNGLQDTSNKIFAAFMSIVACFPAMNQIIAEAMKVRRVYEVRERPSKMYHWSAWLLAYYLAEQFWGLVSASLFFVTWYWTVGFPVDRGPFAYLAVGVVLSVYYTTLGMAIGVVSSTPEIGNLVATTALLFIMMFNGVMQPYSLLGWWKWMFRLSPLTYFTEALLGNVIGNGKLIVCRGPEFVTVKPPSNATCGEFLGNFLAMAGGYVQDVNSTSECHICPYRNGDQFIGSRYHYFGRYRWRNIGLMLGYVVFNVVAMLSLFWVFRIRRK</sequence>
<dbReference type="InterPro" id="IPR010929">
    <property type="entry name" value="PDR_CDR_ABC"/>
</dbReference>
<dbReference type="EMBL" id="KN880515">
    <property type="protein sequence ID" value="KIY67875.1"/>
    <property type="molecule type" value="Genomic_DNA"/>
</dbReference>
<reference evidence="11 12" key="1">
    <citation type="journal article" date="2015" name="Fungal Genet. Biol.">
        <title>Evolution of novel wood decay mechanisms in Agaricales revealed by the genome sequences of Fistulina hepatica and Cylindrobasidium torrendii.</title>
        <authorList>
            <person name="Floudas D."/>
            <person name="Held B.W."/>
            <person name="Riley R."/>
            <person name="Nagy L.G."/>
            <person name="Koehler G."/>
            <person name="Ransdell A.S."/>
            <person name="Younus H."/>
            <person name="Chow J."/>
            <person name="Chiniquy J."/>
            <person name="Lipzen A."/>
            <person name="Tritt A."/>
            <person name="Sun H."/>
            <person name="Haridas S."/>
            <person name="LaButti K."/>
            <person name="Ohm R.A."/>
            <person name="Kues U."/>
            <person name="Blanchette R.A."/>
            <person name="Grigoriev I.V."/>
            <person name="Minto R.E."/>
            <person name="Hibbett D.S."/>
        </authorList>
    </citation>
    <scope>NUCLEOTIDE SEQUENCE [LARGE SCALE GENOMIC DNA]</scope>
    <source>
        <strain evidence="11 12">FP15055 ss-10</strain>
    </source>
</reference>
<evidence type="ECO:0000256" key="6">
    <source>
        <dbReference type="ARBA" id="ARBA00022989"/>
    </source>
</evidence>
<feature type="transmembrane region" description="Helical" evidence="9">
    <location>
        <begin position="1277"/>
        <end position="1299"/>
    </location>
</feature>
<dbReference type="InterPro" id="IPR027417">
    <property type="entry name" value="P-loop_NTPase"/>
</dbReference>
<evidence type="ECO:0000256" key="5">
    <source>
        <dbReference type="ARBA" id="ARBA00022840"/>
    </source>
</evidence>
<feature type="domain" description="ABC transporter" evidence="10">
    <location>
        <begin position="834"/>
        <end position="1072"/>
    </location>
</feature>
<evidence type="ECO:0000256" key="8">
    <source>
        <dbReference type="SAM" id="MobiDB-lite"/>
    </source>
</evidence>
<keyword evidence="4" id="KW-0547">Nucleotide-binding</keyword>
<name>A0A0D7BCA8_9AGAR</name>
<dbReference type="Pfam" id="PF14510">
    <property type="entry name" value="ABC_trans_N"/>
    <property type="match status" value="1"/>
</dbReference>
<keyword evidence="7 9" id="KW-0472">Membrane</keyword>
<dbReference type="GO" id="GO:0005524">
    <property type="term" value="F:ATP binding"/>
    <property type="evidence" value="ECO:0007669"/>
    <property type="project" value="UniProtKB-KW"/>
</dbReference>
<organism evidence="11 12">
    <name type="scientific">Cylindrobasidium torrendii FP15055 ss-10</name>
    <dbReference type="NCBI Taxonomy" id="1314674"/>
    <lineage>
        <taxon>Eukaryota</taxon>
        <taxon>Fungi</taxon>
        <taxon>Dikarya</taxon>
        <taxon>Basidiomycota</taxon>
        <taxon>Agaricomycotina</taxon>
        <taxon>Agaricomycetes</taxon>
        <taxon>Agaricomycetidae</taxon>
        <taxon>Agaricales</taxon>
        <taxon>Marasmiineae</taxon>
        <taxon>Physalacriaceae</taxon>
        <taxon>Cylindrobasidium</taxon>
    </lineage>
</organism>
<dbReference type="PANTHER" id="PTHR19241">
    <property type="entry name" value="ATP-BINDING CASSETTE TRANSPORTER"/>
    <property type="match status" value="1"/>
</dbReference>
<dbReference type="InterPro" id="IPR013525">
    <property type="entry name" value="ABC2_TM"/>
</dbReference>
<feature type="region of interest" description="Disordered" evidence="8">
    <location>
        <begin position="61"/>
        <end position="84"/>
    </location>
</feature>
<evidence type="ECO:0000256" key="3">
    <source>
        <dbReference type="ARBA" id="ARBA00022692"/>
    </source>
</evidence>
<dbReference type="PROSITE" id="PS00211">
    <property type="entry name" value="ABC_TRANSPORTER_1"/>
    <property type="match status" value="1"/>
</dbReference>
<dbReference type="STRING" id="1314674.A0A0D7BCA8"/>
<dbReference type="InterPro" id="IPR029481">
    <property type="entry name" value="ABC_trans_N"/>
</dbReference>
<protein>
    <submittedName>
        <fullName evidence="11">Pleiotropic drug resistance ABC transporter</fullName>
    </submittedName>
</protein>
<feature type="transmembrane region" description="Helical" evidence="9">
    <location>
        <begin position="1238"/>
        <end position="1265"/>
    </location>
</feature>
<dbReference type="SUPFAM" id="SSF52540">
    <property type="entry name" value="P-loop containing nucleoside triphosphate hydrolases"/>
    <property type="match status" value="2"/>
</dbReference>
<dbReference type="Pfam" id="PF00005">
    <property type="entry name" value="ABC_tran"/>
    <property type="match status" value="2"/>
</dbReference>
<dbReference type="InterPro" id="IPR017871">
    <property type="entry name" value="ABC_transporter-like_CS"/>
</dbReference>
<keyword evidence="6 9" id="KW-1133">Transmembrane helix</keyword>
<keyword evidence="2" id="KW-0813">Transport</keyword>
<dbReference type="Pfam" id="PF06422">
    <property type="entry name" value="PDR_CDR"/>
    <property type="match status" value="2"/>
</dbReference>
<dbReference type="GO" id="GO:0016887">
    <property type="term" value="F:ATP hydrolysis activity"/>
    <property type="evidence" value="ECO:0007669"/>
    <property type="project" value="InterPro"/>
</dbReference>
<evidence type="ECO:0000256" key="7">
    <source>
        <dbReference type="ARBA" id="ARBA00023136"/>
    </source>
</evidence>
<dbReference type="Gene3D" id="3.40.50.300">
    <property type="entry name" value="P-loop containing nucleotide triphosphate hydrolases"/>
    <property type="match status" value="2"/>
</dbReference>
<evidence type="ECO:0000256" key="2">
    <source>
        <dbReference type="ARBA" id="ARBA00022448"/>
    </source>
</evidence>
<feature type="transmembrane region" description="Helical" evidence="9">
    <location>
        <begin position="536"/>
        <end position="557"/>
    </location>
</feature>
<comment type="subcellular location">
    <subcellularLocation>
        <location evidence="1">Membrane</location>
        <topology evidence="1">Multi-pass membrane protein</topology>
    </subcellularLocation>
</comment>
<dbReference type="InterPro" id="IPR003593">
    <property type="entry name" value="AAA+_ATPase"/>
</dbReference>
<feature type="transmembrane region" description="Helical" evidence="9">
    <location>
        <begin position="1306"/>
        <end position="1325"/>
    </location>
</feature>
<evidence type="ECO:0000256" key="9">
    <source>
        <dbReference type="SAM" id="Phobius"/>
    </source>
</evidence>
<feature type="transmembrane region" description="Helical" evidence="9">
    <location>
        <begin position="1198"/>
        <end position="1217"/>
    </location>
</feature>
<feature type="transmembrane region" description="Helical" evidence="9">
    <location>
        <begin position="578"/>
        <end position="602"/>
    </location>
</feature>
<dbReference type="CDD" id="cd03233">
    <property type="entry name" value="ABCG_PDR_domain1"/>
    <property type="match status" value="1"/>
</dbReference>
<keyword evidence="5" id="KW-0067">ATP-binding</keyword>
<evidence type="ECO:0000256" key="1">
    <source>
        <dbReference type="ARBA" id="ARBA00004141"/>
    </source>
</evidence>
<feature type="transmembrane region" description="Helical" evidence="9">
    <location>
        <begin position="1430"/>
        <end position="1451"/>
    </location>
</feature>
<dbReference type="FunFam" id="3.40.50.300:FF:000054">
    <property type="entry name" value="ABC multidrug transporter atrF"/>
    <property type="match status" value="1"/>
</dbReference>
<dbReference type="Proteomes" id="UP000054007">
    <property type="component" value="Unassembled WGS sequence"/>
</dbReference>
<keyword evidence="12" id="KW-1185">Reference proteome</keyword>
<dbReference type="InterPro" id="IPR034003">
    <property type="entry name" value="ABCG_PDR_2"/>
</dbReference>
<dbReference type="CDD" id="cd03232">
    <property type="entry name" value="ABCG_PDR_domain2"/>
    <property type="match status" value="1"/>
</dbReference>
<evidence type="ECO:0000259" key="10">
    <source>
        <dbReference type="PROSITE" id="PS50893"/>
    </source>
</evidence>
<dbReference type="Pfam" id="PF01061">
    <property type="entry name" value="ABC2_membrane"/>
    <property type="match status" value="2"/>
</dbReference>
<proteinExistence type="predicted"/>